<evidence type="ECO:0000256" key="10">
    <source>
        <dbReference type="ARBA" id="ARBA00048109"/>
    </source>
</evidence>
<evidence type="ECO:0000313" key="14">
    <source>
        <dbReference type="EMBL" id="GFP81101.1"/>
    </source>
</evidence>
<feature type="domain" description="O-acyltransferase WSD1-like N-terminal" evidence="12">
    <location>
        <begin position="8"/>
        <end position="199"/>
    </location>
</feature>
<name>A0A830BGE9_9LAMI</name>
<comment type="catalytic activity">
    <reaction evidence="9">
        <text>a long chain fatty alcohol + a fatty acyl-CoA = a long-chain alcohol wax ester + CoA</text>
        <dbReference type="Rhea" id="RHEA:38443"/>
        <dbReference type="ChEBI" id="CHEBI:17135"/>
        <dbReference type="ChEBI" id="CHEBI:57287"/>
        <dbReference type="ChEBI" id="CHEBI:77636"/>
        <dbReference type="ChEBI" id="CHEBI:235323"/>
        <dbReference type="EC" id="2.3.1.75"/>
    </reaction>
</comment>
<sequence>MDNKKHGKFSWKRTNVDIKNHVFVPDLDLNMESPDEFVEDFMSEISKIPMDLTKPLWVFYILNVKTSKANSTVIFKIHHSMGDGVSLISLLMECAKKTSESNLPTIFSTKKRKFNAPNNGMVIKRLFMNVWKTFLIIFNTLVDLLWILATIMFLKDTKTPIKGERGIEFSAKRFVHRIIDFDDIKLVKTAMNVTVNDVATGVAEAGLTRYLNMKYGQLSKNNAGYIEKANLLPRNLRLRSIVCFNLRASPIIEDLGEIMEEEKELKGKWGNIIGIALVPLTVDVQDDPLTYVRRAKATMDQKKLSLEPKCISMAHMLLTKLFGIEPTGMLINAIFLNTTLFLSNMVGPREEITPFGHPLSYIAPTISGFPQVSEKQFVSSFFSLRTLGTGILIY</sequence>
<proteinExistence type="inferred from homology"/>
<evidence type="ECO:0000256" key="1">
    <source>
        <dbReference type="ARBA" id="ARBA00004162"/>
    </source>
</evidence>
<evidence type="ECO:0000259" key="13">
    <source>
        <dbReference type="Pfam" id="PF06974"/>
    </source>
</evidence>
<dbReference type="GO" id="GO:0004144">
    <property type="term" value="F:diacylglycerol O-acyltransferase activity"/>
    <property type="evidence" value="ECO:0007669"/>
    <property type="project" value="UniProtKB-EC"/>
</dbReference>
<dbReference type="EMBL" id="BMAC01000026">
    <property type="protein sequence ID" value="GFP81101.1"/>
    <property type="molecule type" value="Genomic_DNA"/>
</dbReference>
<dbReference type="InterPro" id="IPR009721">
    <property type="entry name" value="O-acyltransferase_WSD1_C"/>
</dbReference>
<dbReference type="AlphaFoldDB" id="A0A830BGE9"/>
<evidence type="ECO:0000256" key="2">
    <source>
        <dbReference type="ARBA" id="ARBA00004586"/>
    </source>
</evidence>
<dbReference type="OrthoDB" id="900818at2759"/>
<evidence type="ECO:0000256" key="7">
    <source>
        <dbReference type="ARBA" id="ARBA00023315"/>
    </source>
</evidence>
<feature type="domain" description="O-acyltransferase WSD1 C-terminal" evidence="13">
    <location>
        <begin position="269"/>
        <end position="371"/>
    </location>
</feature>
<dbReference type="Proteomes" id="UP000653305">
    <property type="component" value="Unassembled WGS sequence"/>
</dbReference>
<dbReference type="GO" id="GO:0019432">
    <property type="term" value="P:triglyceride biosynthetic process"/>
    <property type="evidence" value="ECO:0007669"/>
    <property type="project" value="UniProtKB-UniPathway"/>
</dbReference>
<comment type="caution">
    <text evidence="14">The sequence shown here is derived from an EMBL/GenBank/DDBJ whole genome shotgun (WGS) entry which is preliminary data.</text>
</comment>
<dbReference type="SUPFAM" id="SSF52777">
    <property type="entry name" value="CoA-dependent acyltransferases"/>
    <property type="match status" value="1"/>
</dbReference>
<keyword evidence="11" id="KW-0812">Transmembrane</keyword>
<feature type="transmembrane region" description="Helical" evidence="11">
    <location>
        <begin position="134"/>
        <end position="154"/>
    </location>
</feature>
<evidence type="ECO:0000256" key="3">
    <source>
        <dbReference type="ARBA" id="ARBA00004771"/>
    </source>
</evidence>
<comment type="pathway">
    <text evidence="3">Glycerolipid metabolism; triacylglycerol biosynthesis.</text>
</comment>
<keyword evidence="11" id="KW-1133">Transmembrane helix</keyword>
<dbReference type="UniPathway" id="UPA00282"/>
<dbReference type="GO" id="GO:0005886">
    <property type="term" value="C:plasma membrane"/>
    <property type="evidence" value="ECO:0007669"/>
    <property type="project" value="UniProtKB-SubCell"/>
</dbReference>
<dbReference type="Pfam" id="PF03007">
    <property type="entry name" value="WS_DGAT_cat"/>
    <property type="match status" value="1"/>
</dbReference>
<evidence type="ECO:0000256" key="11">
    <source>
        <dbReference type="SAM" id="Phobius"/>
    </source>
</evidence>
<accession>A0A830BGE9</accession>
<comment type="subcellular location">
    <subcellularLocation>
        <location evidence="1">Cell membrane</location>
        <topology evidence="1">Single-pass membrane protein</topology>
    </subcellularLocation>
    <subcellularLocation>
        <location evidence="2">Endoplasmic reticulum membrane</location>
    </subcellularLocation>
</comment>
<dbReference type="InterPro" id="IPR004255">
    <property type="entry name" value="O-acyltransferase_WSD1_N"/>
</dbReference>
<reference evidence="14" key="1">
    <citation type="submission" date="2020-07" db="EMBL/GenBank/DDBJ databases">
        <title>Ethylene signaling mediates host invasion by parasitic plants.</title>
        <authorList>
            <person name="Yoshida S."/>
        </authorList>
    </citation>
    <scope>NUCLEOTIDE SEQUENCE</scope>
    <source>
        <strain evidence="14">Okayama</strain>
    </source>
</reference>
<dbReference type="PANTHER" id="PTHR31650:SF1">
    <property type="entry name" value="WAX ESTER SYNTHASE_DIACYLGLYCEROL ACYLTRANSFERASE 4-RELATED"/>
    <property type="match status" value="1"/>
</dbReference>
<dbReference type="Pfam" id="PF06974">
    <property type="entry name" value="WS_DGAT_C"/>
    <property type="match status" value="1"/>
</dbReference>
<keyword evidence="6" id="KW-0256">Endoplasmic reticulum</keyword>
<evidence type="ECO:0000259" key="12">
    <source>
        <dbReference type="Pfam" id="PF03007"/>
    </source>
</evidence>
<comment type="similarity">
    <text evidence="8">In the N-terminal section; belongs to the long-chain O-acyltransferase family.</text>
</comment>
<dbReference type="GO" id="GO:0005789">
    <property type="term" value="C:endoplasmic reticulum membrane"/>
    <property type="evidence" value="ECO:0007669"/>
    <property type="project" value="UniProtKB-SubCell"/>
</dbReference>
<evidence type="ECO:0000256" key="5">
    <source>
        <dbReference type="ARBA" id="ARBA00022679"/>
    </source>
</evidence>
<evidence type="ECO:0000313" key="15">
    <source>
        <dbReference type="Proteomes" id="UP000653305"/>
    </source>
</evidence>
<evidence type="ECO:0000256" key="8">
    <source>
        <dbReference type="ARBA" id="ARBA00024360"/>
    </source>
</evidence>
<organism evidence="14 15">
    <name type="scientific">Phtheirospermum japonicum</name>
    <dbReference type="NCBI Taxonomy" id="374723"/>
    <lineage>
        <taxon>Eukaryota</taxon>
        <taxon>Viridiplantae</taxon>
        <taxon>Streptophyta</taxon>
        <taxon>Embryophyta</taxon>
        <taxon>Tracheophyta</taxon>
        <taxon>Spermatophyta</taxon>
        <taxon>Magnoliopsida</taxon>
        <taxon>eudicotyledons</taxon>
        <taxon>Gunneridae</taxon>
        <taxon>Pentapetalae</taxon>
        <taxon>asterids</taxon>
        <taxon>lamiids</taxon>
        <taxon>Lamiales</taxon>
        <taxon>Orobanchaceae</taxon>
        <taxon>Orobanchaceae incertae sedis</taxon>
        <taxon>Phtheirospermum</taxon>
    </lineage>
</organism>
<gene>
    <name evidence="14" type="ORF">PHJA_000253400</name>
</gene>
<dbReference type="GO" id="GO:0047196">
    <property type="term" value="F:long-chain-alcohol O-fatty-acyltransferase activity"/>
    <property type="evidence" value="ECO:0007669"/>
    <property type="project" value="UniProtKB-EC"/>
</dbReference>
<dbReference type="PANTHER" id="PTHR31650">
    <property type="entry name" value="O-ACYLTRANSFERASE (WSD1-LIKE) FAMILY PROTEIN"/>
    <property type="match status" value="1"/>
</dbReference>
<keyword evidence="5 14" id="KW-0808">Transferase</keyword>
<protein>
    <submittedName>
        <fullName evidence="14">O-acyltransferase wsd1</fullName>
    </submittedName>
</protein>
<keyword evidence="15" id="KW-1185">Reference proteome</keyword>
<evidence type="ECO:0000256" key="9">
    <source>
        <dbReference type="ARBA" id="ARBA00047604"/>
    </source>
</evidence>
<dbReference type="InterPro" id="IPR045034">
    <property type="entry name" value="O-acyltransferase_WSD1-like"/>
</dbReference>
<keyword evidence="7 14" id="KW-0012">Acyltransferase</keyword>
<evidence type="ECO:0000256" key="6">
    <source>
        <dbReference type="ARBA" id="ARBA00022824"/>
    </source>
</evidence>
<evidence type="ECO:0000256" key="4">
    <source>
        <dbReference type="ARBA" id="ARBA00005189"/>
    </source>
</evidence>
<comment type="pathway">
    <text evidence="4">Lipid metabolism.</text>
</comment>
<keyword evidence="11" id="KW-0472">Membrane</keyword>
<comment type="catalytic activity">
    <reaction evidence="10">
        <text>an acyl-CoA + a 1,2-diacyl-sn-glycerol = a triacyl-sn-glycerol + CoA</text>
        <dbReference type="Rhea" id="RHEA:10868"/>
        <dbReference type="ChEBI" id="CHEBI:17815"/>
        <dbReference type="ChEBI" id="CHEBI:57287"/>
        <dbReference type="ChEBI" id="CHEBI:58342"/>
        <dbReference type="ChEBI" id="CHEBI:64615"/>
        <dbReference type="EC" id="2.3.1.20"/>
    </reaction>
</comment>